<dbReference type="InterPro" id="IPR014729">
    <property type="entry name" value="Rossmann-like_a/b/a_fold"/>
</dbReference>
<dbReference type="SUPFAM" id="SSF52402">
    <property type="entry name" value="Adenine nucleotide alpha hydrolases-like"/>
    <property type="match status" value="2"/>
</dbReference>
<dbReference type="PANTHER" id="PTHR46553:SF3">
    <property type="entry name" value="ADENINE NUCLEOTIDE ALPHA HYDROLASES-LIKE SUPERFAMILY PROTEIN"/>
    <property type="match status" value="1"/>
</dbReference>
<dbReference type="EMBL" id="BAABFB010000072">
    <property type="protein sequence ID" value="GAA4488384.1"/>
    <property type="molecule type" value="Genomic_DNA"/>
</dbReference>
<accession>A0ABP8PLP6</accession>
<dbReference type="RefSeq" id="WP_345351506.1">
    <property type="nucleotide sequence ID" value="NZ_BAABFB010000072.1"/>
</dbReference>
<evidence type="ECO:0000259" key="2">
    <source>
        <dbReference type="Pfam" id="PF00582"/>
    </source>
</evidence>
<evidence type="ECO:0000256" key="1">
    <source>
        <dbReference type="ARBA" id="ARBA00008791"/>
    </source>
</evidence>
<dbReference type="Gene3D" id="3.40.50.620">
    <property type="entry name" value="HUPs"/>
    <property type="match status" value="2"/>
</dbReference>
<sequence>MDAVEANAPVVVGVDGSAASYAAVSWAAREAHLHRSPLRIVSALGAVSPHGDLRLPQSYFAERNRAVRDHLDEAAAIAHTTDTTTTITEITTDVLEGAERPALLEVSRSARMVVVGSRGFGQVTAALAGSVAVALATHAHSPVVVIRGQAGQTSGTGDVVVGVDGTENSVRALSVAFAEAALRATGLVAVHAWSQFALSTAYCDQLDMEWDAVDVAEQAVLAERLAGWHQRYPETPVEKTVVRGNAAKQLRDRAEGAELLVVGTRGRGGFAGMLMGSTSSVLLHTAECPLMIVRSDRPDGVAG</sequence>
<keyword evidence="4" id="KW-1185">Reference proteome</keyword>
<dbReference type="Pfam" id="PF00582">
    <property type="entry name" value="Usp"/>
    <property type="match status" value="2"/>
</dbReference>
<name>A0ABP8PLP6_9NOCA</name>
<dbReference type="Proteomes" id="UP001501183">
    <property type="component" value="Unassembled WGS sequence"/>
</dbReference>
<dbReference type="InterPro" id="IPR006016">
    <property type="entry name" value="UspA"/>
</dbReference>
<dbReference type="InterPro" id="IPR006015">
    <property type="entry name" value="Universal_stress_UspA"/>
</dbReference>
<feature type="domain" description="UspA" evidence="2">
    <location>
        <begin position="9"/>
        <end position="147"/>
    </location>
</feature>
<evidence type="ECO:0000313" key="3">
    <source>
        <dbReference type="EMBL" id="GAA4488384.1"/>
    </source>
</evidence>
<organism evidence="3 4">
    <name type="scientific">Rhodococcus olei</name>
    <dbReference type="NCBI Taxonomy" id="2161675"/>
    <lineage>
        <taxon>Bacteria</taxon>
        <taxon>Bacillati</taxon>
        <taxon>Actinomycetota</taxon>
        <taxon>Actinomycetes</taxon>
        <taxon>Mycobacteriales</taxon>
        <taxon>Nocardiaceae</taxon>
        <taxon>Rhodococcus</taxon>
    </lineage>
</organism>
<feature type="domain" description="UspA" evidence="2">
    <location>
        <begin position="159"/>
        <end position="294"/>
    </location>
</feature>
<proteinExistence type="inferred from homology"/>
<evidence type="ECO:0000313" key="4">
    <source>
        <dbReference type="Proteomes" id="UP001501183"/>
    </source>
</evidence>
<dbReference type="PRINTS" id="PR01438">
    <property type="entry name" value="UNVRSLSTRESS"/>
</dbReference>
<protein>
    <submittedName>
        <fullName evidence="3">Universal stress protein</fullName>
    </submittedName>
</protein>
<reference evidence="4" key="1">
    <citation type="journal article" date="2019" name="Int. J. Syst. Evol. Microbiol.">
        <title>The Global Catalogue of Microorganisms (GCM) 10K type strain sequencing project: providing services to taxonomists for standard genome sequencing and annotation.</title>
        <authorList>
            <consortium name="The Broad Institute Genomics Platform"/>
            <consortium name="The Broad Institute Genome Sequencing Center for Infectious Disease"/>
            <person name="Wu L."/>
            <person name="Ma J."/>
        </authorList>
    </citation>
    <scope>NUCLEOTIDE SEQUENCE [LARGE SCALE GENOMIC DNA]</scope>
    <source>
        <strain evidence="4">JCM 32206</strain>
    </source>
</reference>
<comment type="caution">
    <text evidence="3">The sequence shown here is derived from an EMBL/GenBank/DDBJ whole genome shotgun (WGS) entry which is preliminary data.</text>
</comment>
<comment type="similarity">
    <text evidence="1">Belongs to the universal stress protein A family.</text>
</comment>
<gene>
    <name evidence="3" type="ORF">GCM10023094_48160</name>
</gene>
<dbReference type="PANTHER" id="PTHR46553">
    <property type="entry name" value="ADENINE NUCLEOTIDE ALPHA HYDROLASES-LIKE SUPERFAMILY PROTEIN"/>
    <property type="match status" value="1"/>
</dbReference>